<name>A0A0F2MDC7_SPOSC</name>
<dbReference type="Proteomes" id="UP000033710">
    <property type="component" value="Unassembled WGS sequence"/>
</dbReference>
<sequence>MPSFFVPARSSRHRTACFALYKALVKRARLVPLPDHVAYRTPDKPYVHPIHRFVRHSFQQNRADTSPRLVFVALNAGYKFIQLLDAARTPESPAHKSIVSYLERRAPPTRPPKALCGKLERLEKERAKKERKAAREAGLDTTGDTDEFGRPRHPPVIVRRLVPNTEKVSHDGIRTQLYEYVPGAPSRPLSDIPGGVRPVPKFVTEATGIPFLRFGKPQPPILSRAIRLKGKKRRRRAQIASALIRDEMPFAGQEDTWEANLIRATMEEAAARKAAGEPKSEAAATFLQDVAEEPTYRSSIAVSIAYLNAQLNVETADMLARARGLLGIVDRERALAEKEEKQRQAEKQAGQTTE</sequence>
<dbReference type="GeneID" id="27663988"/>
<feature type="compositionally biased region" description="Basic and acidic residues" evidence="1">
    <location>
        <begin position="124"/>
        <end position="138"/>
    </location>
</feature>
<organism evidence="2 3">
    <name type="scientific">Sporothrix schenckii 1099-18</name>
    <dbReference type="NCBI Taxonomy" id="1397361"/>
    <lineage>
        <taxon>Eukaryota</taxon>
        <taxon>Fungi</taxon>
        <taxon>Dikarya</taxon>
        <taxon>Ascomycota</taxon>
        <taxon>Pezizomycotina</taxon>
        <taxon>Sordariomycetes</taxon>
        <taxon>Sordariomycetidae</taxon>
        <taxon>Ophiostomatales</taxon>
        <taxon>Ophiostomataceae</taxon>
        <taxon>Sporothrix</taxon>
    </lineage>
</organism>
<proteinExistence type="predicted"/>
<dbReference type="RefSeq" id="XP_016589541.1">
    <property type="nucleotide sequence ID" value="XM_016728711.1"/>
</dbReference>
<protein>
    <submittedName>
        <fullName evidence="2">Uncharacterized protein</fullName>
    </submittedName>
</protein>
<feature type="region of interest" description="Disordered" evidence="1">
    <location>
        <begin position="124"/>
        <end position="153"/>
    </location>
</feature>
<dbReference type="VEuPathDB" id="FungiDB:SPSK_01809"/>
<dbReference type="AlphaFoldDB" id="A0A0F2MDC7"/>
<comment type="caution">
    <text evidence="2">The sequence shown here is derived from an EMBL/GenBank/DDBJ whole genome shotgun (WGS) entry which is preliminary data.</text>
</comment>
<evidence type="ECO:0000256" key="1">
    <source>
        <dbReference type="SAM" id="MobiDB-lite"/>
    </source>
</evidence>
<reference evidence="2 3" key="1">
    <citation type="journal article" date="2014" name="BMC Genomics">
        <title>Comparative genomics of the major fungal agents of human and animal Sporotrichosis: Sporothrix schenckii and Sporothrix brasiliensis.</title>
        <authorList>
            <person name="Teixeira M.M."/>
            <person name="de Almeida L.G."/>
            <person name="Kubitschek-Barreira P."/>
            <person name="Alves F.L."/>
            <person name="Kioshima E.S."/>
            <person name="Abadio A.K."/>
            <person name="Fernandes L."/>
            <person name="Derengowski L.S."/>
            <person name="Ferreira K.S."/>
            <person name="Souza R.C."/>
            <person name="Ruiz J.C."/>
            <person name="de Andrade N.C."/>
            <person name="Paes H.C."/>
            <person name="Nicola A.M."/>
            <person name="Albuquerque P."/>
            <person name="Gerber A.L."/>
            <person name="Martins V.P."/>
            <person name="Peconick L.D."/>
            <person name="Neto A.V."/>
            <person name="Chaucanez C.B."/>
            <person name="Silva P.A."/>
            <person name="Cunha O.L."/>
            <person name="de Oliveira F.F."/>
            <person name="dos Santos T.C."/>
            <person name="Barros A.L."/>
            <person name="Soares M.A."/>
            <person name="de Oliveira L.M."/>
            <person name="Marini M.M."/>
            <person name="Villalobos-Duno H."/>
            <person name="Cunha M.M."/>
            <person name="de Hoog S."/>
            <person name="da Silveira J.F."/>
            <person name="Henrissat B."/>
            <person name="Nino-Vega G.A."/>
            <person name="Cisalpino P.S."/>
            <person name="Mora-Montes H.M."/>
            <person name="Almeida S.R."/>
            <person name="Stajich J.E."/>
            <person name="Lopes-Bezerra L.M."/>
            <person name="Vasconcelos A.T."/>
            <person name="Felipe M.S."/>
        </authorList>
    </citation>
    <scope>NUCLEOTIDE SEQUENCE [LARGE SCALE GENOMIC DNA]</scope>
    <source>
        <strain evidence="2 3">1099-18</strain>
    </source>
</reference>
<dbReference type="EMBL" id="AXCR01000005">
    <property type="protein sequence ID" value="KJR86865.1"/>
    <property type="molecule type" value="Genomic_DNA"/>
</dbReference>
<dbReference type="OrthoDB" id="6508832at2759"/>
<gene>
    <name evidence="2" type="ORF">SPSK_01809</name>
</gene>
<dbReference type="KEGG" id="ssck:SPSK_01809"/>
<accession>A0A0F2MDC7</accession>
<evidence type="ECO:0000313" key="3">
    <source>
        <dbReference type="Proteomes" id="UP000033710"/>
    </source>
</evidence>
<reference evidence="2 3" key="2">
    <citation type="journal article" date="2015" name="Eukaryot. Cell">
        <title>Asexual propagation of a virulent clone complex in a human and feline outbreak of sporotrichosis.</title>
        <authorList>
            <person name="Teixeira Mde M."/>
            <person name="Rodrigues A.M."/>
            <person name="Tsui C.K."/>
            <person name="de Almeida L.G."/>
            <person name="Van Diepeningen A.D."/>
            <person name="van den Ende B.G."/>
            <person name="Fernandes G.F."/>
            <person name="Kano R."/>
            <person name="Hamelin R.C."/>
            <person name="Lopes-Bezerra L.M."/>
            <person name="Vasconcelos A.T."/>
            <person name="de Hoog S."/>
            <person name="de Camargo Z.P."/>
            <person name="Felipe M.S."/>
        </authorList>
    </citation>
    <scope>NUCLEOTIDE SEQUENCE [LARGE SCALE GENOMIC DNA]</scope>
    <source>
        <strain evidence="2 3">1099-18</strain>
    </source>
</reference>
<evidence type="ECO:0000313" key="2">
    <source>
        <dbReference type="EMBL" id="KJR86865.1"/>
    </source>
</evidence>